<dbReference type="InterPro" id="IPR036291">
    <property type="entry name" value="NAD(P)-bd_dom_sf"/>
</dbReference>
<feature type="transmembrane region" description="Helical" evidence="2">
    <location>
        <begin position="63"/>
        <end position="88"/>
    </location>
</feature>
<protein>
    <submittedName>
        <fullName evidence="5">TrkA-N domain protein</fullName>
    </submittedName>
</protein>
<evidence type="ECO:0000313" key="6">
    <source>
        <dbReference type="Proteomes" id="UP000002377"/>
    </source>
</evidence>
<comment type="subcellular location">
    <subcellularLocation>
        <location evidence="1">Cell membrane</location>
        <topology evidence="1">Multi-pass membrane protein</topology>
    </subcellularLocation>
</comment>
<dbReference type="HOGENOM" id="CLU_050982_0_1_9"/>
<evidence type="ECO:0000256" key="2">
    <source>
        <dbReference type="SAM" id="Phobius"/>
    </source>
</evidence>
<dbReference type="STRING" id="635013.TherJR_1212"/>
<gene>
    <name evidence="5" type="ordered locus">TherJR_1212</name>
</gene>
<dbReference type="OrthoDB" id="9785285at2"/>
<proteinExistence type="predicted"/>
<dbReference type="PANTHER" id="PTHR43833:SF9">
    <property type="entry name" value="POTASSIUM CHANNEL PROTEIN YUGO-RELATED"/>
    <property type="match status" value="1"/>
</dbReference>
<keyword evidence="2" id="KW-0812">Transmembrane</keyword>
<dbReference type="eggNOG" id="COG1226">
    <property type="taxonomic scope" value="Bacteria"/>
</dbReference>
<dbReference type="Pfam" id="PF02080">
    <property type="entry name" value="TrkA_C"/>
    <property type="match status" value="1"/>
</dbReference>
<reference evidence="5 6" key="1">
    <citation type="submission" date="2010-05" db="EMBL/GenBank/DDBJ databases">
        <title>Complete sequence of Thermincola sp. JR.</title>
        <authorList>
            <consortium name="US DOE Joint Genome Institute"/>
            <person name="Lucas S."/>
            <person name="Copeland A."/>
            <person name="Lapidus A."/>
            <person name="Cheng J.-F."/>
            <person name="Bruce D."/>
            <person name="Goodwin L."/>
            <person name="Pitluck S."/>
            <person name="Chertkov O."/>
            <person name="Detter J.C."/>
            <person name="Han C."/>
            <person name="Tapia R."/>
            <person name="Land M."/>
            <person name="Hauser L."/>
            <person name="Kyrpides N."/>
            <person name="Mikhailova N."/>
            <person name="Hazen T.C."/>
            <person name="Woyke T."/>
        </authorList>
    </citation>
    <scope>NUCLEOTIDE SEQUENCE [LARGE SCALE GENOMIC DNA]</scope>
    <source>
        <strain evidence="5 6">JR</strain>
    </source>
</reference>
<dbReference type="SUPFAM" id="SSF116726">
    <property type="entry name" value="TrkA C-terminal domain-like"/>
    <property type="match status" value="1"/>
</dbReference>
<dbReference type="Pfam" id="PF07885">
    <property type="entry name" value="Ion_trans_2"/>
    <property type="match status" value="1"/>
</dbReference>
<organism evidence="5 6">
    <name type="scientific">Thermincola potens (strain JR)</name>
    <dbReference type="NCBI Taxonomy" id="635013"/>
    <lineage>
        <taxon>Bacteria</taxon>
        <taxon>Bacillati</taxon>
        <taxon>Bacillota</taxon>
        <taxon>Clostridia</taxon>
        <taxon>Eubacteriales</taxon>
        <taxon>Thermincolaceae</taxon>
        <taxon>Thermincola</taxon>
    </lineage>
</organism>
<dbReference type="GO" id="GO:0008324">
    <property type="term" value="F:monoatomic cation transmembrane transporter activity"/>
    <property type="evidence" value="ECO:0007669"/>
    <property type="project" value="InterPro"/>
</dbReference>
<dbReference type="SUPFAM" id="SSF81324">
    <property type="entry name" value="Voltage-gated potassium channels"/>
    <property type="match status" value="1"/>
</dbReference>
<evidence type="ECO:0000256" key="1">
    <source>
        <dbReference type="ARBA" id="ARBA00004651"/>
    </source>
</evidence>
<dbReference type="RefSeq" id="WP_013120095.1">
    <property type="nucleotide sequence ID" value="NC_014152.1"/>
</dbReference>
<keyword evidence="2" id="KW-1133">Transmembrane helix</keyword>
<feature type="transmembrane region" description="Helical" evidence="2">
    <location>
        <begin position="7"/>
        <end position="27"/>
    </location>
</feature>
<evidence type="ECO:0000259" key="3">
    <source>
        <dbReference type="PROSITE" id="PS51201"/>
    </source>
</evidence>
<keyword evidence="2" id="KW-0472">Membrane</keyword>
<dbReference type="PANTHER" id="PTHR43833">
    <property type="entry name" value="POTASSIUM CHANNEL PROTEIN 2-RELATED-RELATED"/>
    <property type="match status" value="1"/>
</dbReference>
<dbReference type="Gene3D" id="3.30.70.1450">
    <property type="entry name" value="Regulator of K+ conductance, C-terminal domain"/>
    <property type="match status" value="1"/>
</dbReference>
<dbReference type="InterPro" id="IPR013099">
    <property type="entry name" value="K_chnl_dom"/>
</dbReference>
<name>D5XEK5_THEPJ</name>
<feature type="transmembrane region" description="Helical" evidence="2">
    <location>
        <begin position="33"/>
        <end position="51"/>
    </location>
</feature>
<dbReference type="InterPro" id="IPR006037">
    <property type="entry name" value="RCK_C"/>
</dbReference>
<dbReference type="Gene3D" id="3.40.50.720">
    <property type="entry name" value="NAD(P)-binding Rossmann-like Domain"/>
    <property type="match status" value="1"/>
</dbReference>
<evidence type="ECO:0000313" key="5">
    <source>
        <dbReference type="EMBL" id="ADG82076.1"/>
    </source>
</evidence>
<feature type="domain" description="RCK C-terminal" evidence="4">
    <location>
        <begin position="246"/>
        <end position="332"/>
    </location>
</feature>
<dbReference type="KEGG" id="tjr:TherJR_1212"/>
<accession>D5XEK5</accession>
<dbReference type="Pfam" id="PF02254">
    <property type="entry name" value="TrkA_N"/>
    <property type="match status" value="1"/>
</dbReference>
<dbReference type="InterPro" id="IPR036721">
    <property type="entry name" value="RCK_C_sf"/>
</dbReference>
<dbReference type="InterPro" id="IPR050721">
    <property type="entry name" value="Trk_Ktr_HKT_K-transport"/>
</dbReference>
<dbReference type="SUPFAM" id="SSF51735">
    <property type="entry name" value="NAD(P)-binding Rossmann-fold domains"/>
    <property type="match status" value="1"/>
</dbReference>
<evidence type="ECO:0000259" key="4">
    <source>
        <dbReference type="PROSITE" id="PS51202"/>
    </source>
</evidence>
<dbReference type="AlphaFoldDB" id="D5XEK5"/>
<dbReference type="Proteomes" id="UP000002377">
    <property type="component" value="Chromosome"/>
</dbReference>
<dbReference type="PROSITE" id="PS51201">
    <property type="entry name" value="RCK_N"/>
    <property type="match status" value="1"/>
</dbReference>
<dbReference type="PROSITE" id="PS51202">
    <property type="entry name" value="RCK_C"/>
    <property type="match status" value="1"/>
</dbReference>
<feature type="domain" description="RCK N-terminal" evidence="3">
    <location>
        <begin position="109"/>
        <end position="225"/>
    </location>
</feature>
<dbReference type="Gene3D" id="1.10.287.70">
    <property type="match status" value="1"/>
</dbReference>
<dbReference type="InterPro" id="IPR003148">
    <property type="entry name" value="RCK_N"/>
</dbReference>
<dbReference type="GO" id="GO:0006813">
    <property type="term" value="P:potassium ion transport"/>
    <property type="evidence" value="ECO:0007669"/>
    <property type="project" value="InterPro"/>
</dbReference>
<keyword evidence="6" id="KW-1185">Reference proteome</keyword>
<sequence length="333" mass="35451">MNPIKKIVFALSTVLLIIITGTIGFMYLEGYNILDAIAVTIATLTTSTVGFGNLVPHTVSGKILTLMIIILGVSLVAYVFGSVVGIILEGQLKNIMGRTKMLKKISSLENHIIVCGAGRVGQHVVSRLVKEDVPFVVIDKNPEIIAKLTAEGILAIEGDAAEDEVLEKVGIKKARGLITALPGDADNVFVALTSKELNPHIKVVARANHVESQNKLIRAGADKVISPSVIGGRRMAISMLKPVSVDFVETLIHQGFEIEIEEIVLGNNSPLAGKCLKESGIKQKTGAMVVAIKRGEDIINNPSADDVIMGGDLLIVLGTRSQLAELEAMASPR</sequence>
<dbReference type="GO" id="GO:0005886">
    <property type="term" value="C:plasma membrane"/>
    <property type="evidence" value="ECO:0007669"/>
    <property type="project" value="UniProtKB-SubCell"/>
</dbReference>
<dbReference type="EMBL" id="CP002028">
    <property type="protein sequence ID" value="ADG82076.1"/>
    <property type="molecule type" value="Genomic_DNA"/>
</dbReference>